<protein>
    <recommendedName>
        <fullName evidence="3">5'-nucleotidase</fullName>
        <ecNumber evidence="3">3.1.3.5</ecNumber>
    </recommendedName>
</protein>
<dbReference type="EC" id="3.1.3.5" evidence="3"/>
<keyword evidence="6" id="KW-0547">Nucleotide-binding</keyword>
<dbReference type="InterPro" id="IPR036523">
    <property type="entry name" value="SurE-like_sf"/>
</dbReference>
<name>A0ABU9G341_9VIBR</name>
<dbReference type="InterPro" id="IPR002828">
    <property type="entry name" value="SurE-like_Pase/nucleotidase"/>
</dbReference>
<keyword evidence="7" id="KW-0378">Hydrolase</keyword>
<keyword evidence="4" id="KW-0963">Cytoplasm</keyword>
<comment type="similarity">
    <text evidence="2">Belongs to the SurE nucleotidase family.</text>
</comment>
<sequence length="72" mass="7920">VIIVGPDRNRSGASISLNLEQPLRVKEIAKNTYSVQGTRTDCVHFSINERLKKDMTDLVLTGINHGANLGED</sequence>
<accession>A0ABU9G341</accession>
<evidence type="ECO:0000256" key="7">
    <source>
        <dbReference type="ARBA" id="ARBA00022801"/>
    </source>
</evidence>
<evidence type="ECO:0000256" key="3">
    <source>
        <dbReference type="ARBA" id="ARBA00012643"/>
    </source>
</evidence>
<dbReference type="PANTHER" id="PTHR30457:SF12">
    <property type="entry name" value="5'_3'-NUCLEOTIDASE SURE"/>
    <property type="match status" value="1"/>
</dbReference>
<reference evidence="9 10" key="1">
    <citation type="submission" date="2024-02" db="EMBL/GenBank/DDBJ databases">
        <title>Bacteria isolated from the canopy kelp, Nereocystis luetkeana.</title>
        <authorList>
            <person name="Pfister C.A."/>
            <person name="Younker I.T."/>
            <person name="Light S.H."/>
        </authorList>
    </citation>
    <scope>NUCLEOTIDE SEQUENCE [LARGE SCALE GENOMIC DNA]</scope>
    <source>
        <strain evidence="9 10">TI.1.15</strain>
    </source>
</reference>
<keyword evidence="5" id="KW-0479">Metal-binding</keyword>
<evidence type="ECO:0000259" key="8">
    <source>
        <dbReference type="Pfam" id="PF01975"/>
    </source>
</evidence>
<keyword evidence="10" id="KW-1185">Reference proteome</keyword>
<comment type="catalytic activity">
    <reaction evidence="1">
        <text>a ribonucleoside 5'-phosphate + H2O = a ribonucleoside + phosphate</text>
        <dbReference type="Rhea" id="RHEA:12484"/>
        <dbReference type="ChEBI" id="CHEBI:15377"/>
        <dbReference type="ChEBI" id="CHEBI:18254"/>
        <dbReference type="ChEBI" id="CHEBI:43474"/>
        <dbReference type="ChEBI" id="CHEBI:58043"/>
        <dbReference type="EC" id="3.1.3.5"/>
    </reaction>
</comment>
<feature type="domain" description="Survival protein SurE-like phosphatase/nucleotidase" evidence="8">
    <location>
        <begin position="1"/>
        <end position="72"/>
    </location>
</feature>
<evidence type="ECO:0000313" key="10">
    <source>
        <dbReference type="Proteomes" id="UP001377160"/>
    </source>
</evidence>
<evidence type="ECO:0000256" key="5">
    <source>
        <dbReference type="ARBA" id="ARBA00022723"/>
    </source>
</evidence>
<gene>
    <name evidence="9" type="ORF">V8Z71_24290</name>
</gene>
<feature type="non-terminal residue" evidence="9">
    <location>
        <position position="72"/>
    </location>
</feature>
<proteinExistence type="inferred from homology"/>
<dbReference type="RefSeq" id="WP_341636246.1">
    <property type="nucleotide sequence ID" value="NZ_JBANDX010000223.1"/>
</dbReference>
<feature type="non-terminal residue" evidence="9">
    <location>
        <position position="1"/>
    </location>
</feature>
<dbReference type="InterPro" id="IPR030048">
    <property type="entry name" value="SurE"/>
</dbReference>
<dbReference type="PANTHER" id="PTHR30457">
    <property type="entry name" value="5'-NUCLEOTIDASE SURE"/>
    <property type="match status" value="1"/>
</dbReference>
<dbReference type="Pfam" id="PF01975">
    <property type="entry name" value="SurE"/>
    <property type="match status" value="1"/>
</dbReference>
<evidence type="ECO:0000256" key="2">
    <source>
        <dbReference type="ARBA" id="ARBA00011062"/>
    </source>
</evidence>
<dbReference type="Gene3D" id="3.40.1210.10">
    <property type="entry name" value="Survival protein SurE-like phosphatase/nucleotidase"/>
    <property type="match status" value="1"/>
</dbReference>
<dbReference type="Proteomes" id="UP001377160">
    <property type="component" value="Unassembled WGS sequence"/>
</dbReference>
<evidence type="ECO:0000313" key="9">
    <source>
        <dbReference type="EMBL" id="MEL0611397.1"/>
    </source>
</evidence>
<evidence type="ECO:0000256" key="4">
    <source>
        <dbReference type="ARBA" id="ARBA00022490"/>
    </source>
</evidence>
<evidence type="ECO:0000256" key="1">
    <source>
        <dbReference type="ARBA" id="ARBA00000815"/>
    </source>
</evidence>
<evidence type="ECO:0000256" key="6">
    <source>
        <dbReference type="ARBA" id="ARBA00022741"/>
    </source>
</evidence>
<organism evidence="9 10">
    <name type="scientific">Vibrio echinoideorum</name>
    <dbReference type="NCBI Taxonomy" id="2100116"/>
    <lineage>
        <taxon>Bacteria</taxon>
        <taxon>Pseudomonadati</taxon>
        <taxon>Pseudomonadota</taxon>
        <taxon>Gammaproteobacteria</taxon>
        <taxon>Vibrionales</taxon>
        <taxon>Vibrionaceae</taxon>
        <taxon>Vibrio</taxon>
    </lineage>
</organism>
<comment type="caution">
    <text evidence="9">The sequence shown here is derived from an EMBL/GenBank/DDBJ whole genome shotgun (WGS) entry which is preliminary data.</text>
</comment>
<dbReference type="EMBL" id="JBANDX010000223">
    <property type="protein sequence ID" value="MEL0611397.1"/>
    <property type="molecule type" value="Genomic_DNA"/>
</dbReference>
<dbReference type="SUPFAM" id="SSF64167">
    <property type="entry name" value="SurE-like"/>
    <property type="match status" value="1"/>
</dbReference>